<keyword evidence="5" id="KW-0408">Iron</keyword>
<keyword evidence="3" id="KW-0479">Metal-binding</keyword>
<evidence type="ECO:0000313" key="9">
    <source>
        <dbReference type="EMBL" id="SEH40624.1"/>
    </source>
</evidence>
<dbReference type="GO" id="GO:0020037">
    <property type="term" value="F:heme binding"/>
    <property type="evidence" value="ECO:0007669"/>
    <property type="project" value="InterPro"/>
</dbReference>
<feature type="domain" description="Nitrite/sulphite reductase 4Fe-4S" evidence="7">
    <location>
        <begin position="160"/>
        <end position="380"/>
    </location>
</feature>
<organism evidence="9 10">
    <name type="scientific">Magnetospirillum fulvum</name>
    <name type="common">Rhodospirillum fulvum</name>
    <dbReference type="NCBI Taxonomy" id="1082"/>
    <lineage>
        <taxon>Bacteria</taxon>
        <taxon>Pseudomonadati</taxon>
        <taxon>Pseudomonadota</taxon>
        <taxon>Alphaproteobacteria</taxon>
        <taxon>Rhodospirillales</taxon>
        <taxon>Rhodospirillaceae</taxon>
        <taxon>Magnetospirillum</taxon>
    </lineage>
</organism>
<dbReference type="Gene3D" id="3.30.70.20">
    <property type="match status" value="1"/>
</dbReference>
<feature type="domain" description="Nitrite/Sulfite reductase ferredoxin-like" evidence="8">
    <location>
        <begin position="89"/>
        <end position="151"/>
    </location>
</feature>
<dbReference type="GO" id="GO:0018551">
    <property type="term" value="F:dissimilatory sulfite reductase (NADH) activity"/>
    <property type="evidence" value="ECO:0007669"/>
    <property type="project" value="InterPro"/>
</dbReference>
<protein>
    <submittedName>
        <fullName evidence="9">Dissimilatory sulfite reductase alpha subunit</fullName>
    </submittedName>
</protein>
<evidence type="ECO:0000313" key="10">
    <source>
        <dbReference type="Proteomes" id="UP000182983"/>
    </source>
</evidence>
<keyword evidence="6" id="KW-0411">Iron-sulfur</keyword>
<dbReference type="RefSeq" id="WP_074768401.1">
    <property type="nucleotide sequence ID" value="NZ_FNWO01000008.1"/>
</dbReference>
<reference evidence="10" key="1">
    <citation type="submission" date="2016-10" db="EMBL/GenBank/DDBJ databases">
        <authorList>
            <person name="Varghese N."/>
            <person name="Submissions S."/>
        </authorList>
    </citation>
    <scope>NUCLEOTIDE SEQUENCE [LARGE SCALE GENOMIC DNA]</scope>
    <source>
        <strain evidence="10">DSM 13234</strain>
    </source>
</reference>
<dbReference type="InterPro" id="IPR006067">
    <property type="entry name" value="NO2/SO3_Rdtase_4Fe4S_dom"/>
</dbReference>
<evidence type="ECO:0000259" key="8">
    <source>
        <dbReference type="Pfam" id="PF03460"/>
    </source>
</evidence>
<dbReference type="Pfam" id="PF03460">
    <property type="entry name" value="NIR_SIR_ferr"/>
    <property type="match status" value="1"/>
</dbReference>
<dbReference type="InterPro" id="IPR005117">
    <property type="entry name" value="NiRdtase/SiRdtase_haem-b_fer"/>
</dbReference>
<dbReference type="Pfam" id="PF01077">
    <property type="entry name" value="NIR_SIR"/>
    <property type="match status" value="1"/>
</dbReference>
<dbReference type="SUPFAM" id="SSF56014">
    <property type="entry name" value="Nitrite and sulphite reductase 4Fe-4S domain-like"/>
    <property type="match status" value="1"/>
</dbReference>
<keyword evidence="2" id="KW-0349">Heme</keyword>
<sequence>MSMEMPKTPMLDQLESGPWPSFVSGLKRLAQSEDKSYAPMMKDLLGQLERSYQTRKGYWKGGTIGVVGYGAGVIPRFSELKDEFPASAEFHTLRIMPPAGMHYTAEILSQLCDIWEKYGSGLIALHGQSGDIMFQGIRSENVQPCFDEMNELGFDLGGAGAGVRTSISCVGAARCEHSCFDEARAMRMLVNAFLDEMHRPSLPYKFKFKVSGCANDCANAIQRSDFAVIGTWRDEIQADQDEIRRIVARRGRKWLIDQVITLCPSHALSLNDDDSLDIANHDCVRCMHCINVLTKALSPGRVRGATVLIGGKRTLKIGDLMGSVVAPFLRLESDEDYEALLDLARRVMDFFIDNALEHERTGEMIERIGLVNFLEGIGLEVDPNMIRHPRTNSYVRTDGWDEEAAKWKARHGAAE</sequence>
<dbReference type="InterPro" id="IPR045854">
    <property type="entry name" value="NO2/SO3_Rdtase_4Fe4S_sf"/>
</dbReference>
<evidence type="ECO:0000256" key="2">
    <source>
        <dbReference type="ARBA" id="ARBA00022617"/>
    </source>
</evidence>
<accession>A0A1H6HWR9</accession>
<keyword evidence="10" id="KW-1185">Reference proteome</keyword>
<name>A0A1H6HWR9_MAGFU</name>
<dbReference type="OrthoDB" id="9800558at2"/>
<evidence type="ECO:0000256" key="6">
    <source>
        <dbReference type="ARBA" id="ARBA00023014"/>
    </source>
</evidence>
<evidence type="ECO:0000256" key="5">
    <source>
        <dbReference type="ARBA" id="ARBA00023004"/>
    </source>
</evidence>
<dbReference type="SUPFAM" id="SSF55124">
    <property type="entry name" value="Nitrite/Sulfite reductase N-terminal domain-like"/>
    <property type="match status" value="1"/>
</dbReference>
<dbReference type="Gene3D" id="3.30.70.2500">
    <property type="match status" value="1"/>
</dbReference>
<dbReference type="InterPro" id="IPR011806">
    <property type="entry name" value="DsrA"/>
</dbReference>
<keyword evidence="1" id="KW-0004">4Fe-4S</keyword>
<dbReference type="Gene3D" id="6.10.140.1420">
    <property type="match status" value="1"/>
</dbReference>
<dbReference type="Proteomes" id="UP000182983">
    <property type="component" value="Unassembled WGS sequence"/>
</dbReference>
<dbReference type="InterPro" id="IPR036136">
    <property type="entry name" value="Nit/Sulf_reduc_fer-like_dom_sf"/>
</dbReference>
<evidence type="ECO:0000256" key="1">
    <source>
        <dbReference type="ARBA" id="ARBA00022485"/>
    </source>
</evidence>
<dbReference type="GO" id="GO:0046872">
    <property type="term" value="F:metal ion binding"/>
    <property type="evidence" value="ECO:0007669"/>
    <property type="project" value="UniProtKB-KW"/>
</dbReference>
<evidence type="ECO:0000256" key="4">
    <source>
        <dbReference type="ARBA" id="ARBA00023002"/>
    </source>
</evidence>
<dbReference type="EMBL" id="FNWO01000008">
    <property type="protein sequence ID" value="SEH40624.1"/>
    <property type="molecule type" value="Genomic_DNA"/>
</dbReference>
<dbReference type="PANTHER" id="PTHR32439">
    <property type="entry name" value="FERREDOXIN--NITRITE REDUCTASE, CHLOROPLASTIC"/>
    <property type="match status" value="1"/>
</dbReference>
<dbReference type="PANTHER" id="PTHR32439:SF9">
    <property type="entry name" value="BLR3264 PROTEIN"/>
    <property type="match status" value="1"/>
</dbReference>
<dbReference type="AlphaFoldDB" id="A0A1H6HWR9"/>
<dbReference type="Gene3D" id="3.30.413.10">
    <property type="entry name" value="Sulfite Reductase Hemoprotein, domain 1"/>
    <property type="match status" value="1"/>
</dbReference>
<dbReference type="NCBIfam" id="TIGR02064">
    <property type="entry name" value="dsrA"/>
    <property type="match status" value="1"/>
</dbReference>
<keyword evidence="4" id="KW-0560">Oxidoreductase</keyword>
<proteinExistence type="predicted"/>
<gene>
    <name evidence="9" type="ORF">SAMN04244559_02149</name>
</gene>
<evidence type="ECO:0000256" key="3">
    <source>
        <dbReference type="ARBA" id="ARBA00022723"/>
    </source>
</evidence>
<dbReference type="GO" id="GO:0051539">
    <property type="term" value="F:4 iron, 4 sulfur cluster binding"/>
    <property type="evidence" value="ECO:0007669"/>
    <property type="project" value="UniProtKB-KW"/>
</dbReference>
<evidence type="ECO:0000259" key="7">
    <source>
        <dbReference type="Pfam" id="PF01077"/>
    </source>
</evidence>
<dbReference type="SUPFAM" id="SSF54862">
    <property type="entry name" value="4Fe-4S ferredoxins"/>
    <property type="match status" value="1"/>
</dbReference>
<dbReference type="InterPro" id="IPR051329">
    <property type="entry name" value="NIR_SIR_4Fe-4S"/>
</dbReference>